<evidence type="ECO:0000256" key="4">
    <source>
        <dbReference type="ARBA" id="ARBA00022777"/>
    </source>
</evidence>
<evidence type="ECO:0000259" key="9">
    <source>
        <dbReference type="Pfam" id="PF05191"/>
    </source>
</evidence>
<feature type="chain" id="PRO_5001853618" description="Adenylate kinase" evidence="8">
    <location>
        <begin position="22"/>
        <end position="241"/>
    </location>
</feature>
<dbReference type="UniPathway" id="UPA00588">
    <property type="reaction ID" value="UER00649"/>
</dbReference>
<dbReference type="GO" id="GO:0044209">
    <property type="term" value="P:AMP salvage"/>
    <property type="evidence" value="ECO:0007669"/>
    <property type="project" value="UniProtKB-UniRule"/>
</dbReference>
<feature type="binding site" evidence="5">
    <location>
        <position position="159"/>
    </location>
    <ligand>
        <name>Zn(2+)</name>
        <dbReference type="ChEBI" id="CHEBI:29105"/>
        <note>structural</note>
    </ligand>
</feature>
<keyword evidence="8" id="KW-0732">Signal</keyword>
<comment type="pathway">
    <text evidence="5">Purine metabolism; AMP biosynthesis via salvage pathway; AMP from ADP: step 1/1.</text>
</comment>
<dbReference type="NCBIfam" id="NF011100">
    <property type="entry name" value="PRK14527.1"/>
    <property type="match status" value="1"/>
</dbReference>
<feature type="binding site" evidence="5">
    <location>
        <position position="60"/>
    </location>
    <ligand>
        <name>AMP</name>
        <dbReference type="ChEBI" id="CHEBI:456215"/>
    </ligand>
</feature>
<evidence type="ECO:0000256" key="2">
    <source>
        <dbReference type="ARBA" id="ARBA00022727"/>
    </source>
</evidence>
<dbReference type="GO" id="GO:0008270">
    <property type="term" value="F:zinc ion binding"/>
    <property type="evidence" value="ECO:0007669"/>
    <property type="project" value="UniProtKB-UniRule"/>
</dbReference>
<sequence>MHLLLSGLTLAFVFCSAFLLAVDEEAEEPQVIILLGPPGSGKGTQAKRIAESLKIPHISTGDLFRENLKAGTPLGVKAKGYMESGKLVPDELVLDMLMDRVHKPDAKRGFLLDGFPRSIPQAEALKKHLGRLTPIVINLEVSDETVIKRIEGRLSCPNCGAIYNKYFSPSKSGKLCESCQGELNQRSDDRYEVVVERLKQYHNQTEPLIDFYSKDKILFSIPGERDPEVIYKEIMNKIRNR</sequence>
<dbReference type="Proteomes" id="UP000031552">
    <property type="component" value="Unassembled WGS sequence"/>
</dbReference>
<feature type="signal peptide" evidence="8">
    <location>
        <begin position="1"/>
        <end position="21"/>
    </location>
</feature>
<evidence type="ECO:0000313" key="11">
    <source>
        <dbReference type="Proteomes" id="UP000031552"/>
    </source>
</evidence>
<dbReference type="FunFam" id="3.40.50.300:FF:000106">
    <property type="entry name" value="Adenylate kinase mitochondrial"/>
    <property type="match status" value="1"/>
</dbReference>
<dbReference type="CDD" id="cd01428">
    <property type="entry name" value="ADK"/>
    <property type="match status" value="1"/>
</dbReference>
<feature type="binding site" evidence="5">
    <location>
        <position position="179"/>
    </location>
    <ligand>
        <name>Zn(2+)</name>
        <dbReference type="ChEBI" id="CHEBI:29105"/>
        <note>structural</note>
    </ligand>
</feature>
<reference evidence="10" key="1">
    <citation type="submission" date="2013-12" db="EMBL/GenBank/DDBJ databases">
        <authorList>
            <person name="Linke B."/>
        </authorList>
    </citation>
    <scope>NUCLEOTIDE SEQUENCE [LARGE SCALE GENOMIC DNA]</scope>
    <source>
        <strain evidence="10">CRIB-18</strain>
    </source>
</reference>
<comment type="domain">
    <text evidence="5">Consists of three domains, a large central CORE domain and two small peripheral domains, NMPbind and LID, which undergo movements during catalysis. The LID domain closes over the site of phosphoryl transfer upon ATP binding. Assembling and dissambling the active center during each catalytic cycle provides an effective means to prevent ATP hydrolysis. Some bacteria have evolved a zinc-coordinating structure that stabilizes the LID domain.</text>
</comment>
<dbReference type="PANTHER" id="PTHR23359">
    <property type="entry name" value="NUCLEOTIDE KINASE"/>
    <property type="match status" value="1"/>
</dbReference>
<feature type="binding site" evidence="5">
    <location>
        <position position="65"/>
    </location>
    <ligand>
        <name>AMP</name>
        <dbReference type="ChEBI" id="CHEBI:456215"/>
    </ligand>
</feature>
<evidence type="ECO:0000256" key="1">
    <source>
        <dbReference type="ARBA" id="ARBA00022679"/>
    </source>
</evidence>
<keyword evidence="5" id="KW-0862">Zinc</keyword>
<gene>
    <name evidence="5 10" type="primary">adk</name>
    <name evidence="10" type="ORF">CSEC_0449</name>
</gene>
<name>A0A090CYC0_9BACT</name>
<keyword evidence="5" id="KW-0479">Metal-binding</keyword>
<dbReference type="NCBIfam" id="NF001381">
    <property type="entry name" value="PRK00279.1-3"/>
    <property type="match status" value="1"/>
</dbReference>
<evidence type="ECO:0000256" key="3">
    <source>
        <dbReference type="ARBA" id="ARBA00022741"/>
    </source>
</evidence>
<feature type="binding site" evidence="5">
    <location>
        <position position="156"/>
    </location>
    <ligand>
        <name>Zn(2+)</name>
        <dbReference type="ChEBI" id="CHEBI:29105"/>
        <note>structural</note>
    </ligand>
</feature>
<evidence type="ECO:0000256" key="5">
    <source>
        <dbReference type="HAMAP-Rule" id="MF_00235"/>
    </source>
</evidence>
<dbReference type="SUPFAM" id="SSF52540">
    <property type="entry name" value="P-loop containing nucleoside triphosphate hydrolases"/>
    <property type="match status" value="1"/>
</dbReference>
<dbReference type="HAMAP" id="MF_00235">
    <property type="entry name" value="Adenylate_kinase_Adk"/>
    <property type="match status" value="1"/>
</dbReference>
<feature type="binding site" evidence="5">
    <location>
        <begin position="114"/>
        <end position="117"/>
    </location>
    <ligand>
        <name>AMP</name>
        <dbReference type="ChEBI" id="CHEBI:456215"/>
    </ligand>
</feature>
<dbReference type="eggNOG" id="COG0563">
    <property type="taxonomic scope" value="Bacteria"/>
</dbReference>
<dbReference type="Pfam" id="PF05191">
    <property type="entry name" value="ADK_lid"/>
    <property type="match status" value="1"/>
</dbReference>
<keyword evidence="5" id="KW-0963">Cytoplasm</keyword>
<dbReference type="InterPro" id="IPR027417">
    <property type="entry name" value="P-loop_NTPase"/>
</dbReference>
<feature type="binding site" evidence="5">
    <location>
        <begin position="39"/>
        <end position="44"/>
    </location>
    <ligand>
        <name>ATP</name>
        <dbReference type="ChEBI" id="CHEBI:30616"/>
    </ligand>
</feature>
<feature type="domain" description="Adenylate kinase active site lid" evidence="9">
    <location>
        <begin position="153"/>
        <end position="188"/>
    </location>
</feature>
<dbReference type="GO" id="GO:0005737">
    <property type="term" value="C:cytoplasm"/>
    <property type="evidence" value="ECO:0007669"/>
    <property type="project" value="UniProtKB-SubCell"/>
</dbReference>
<feature type="binding site" evidence="5">
    <location>
        <position position="153"/>
    </location>
    <ligand>
        <name>ATP</name>
        <dbReference type="ChEBI" id="CHEBI:30616"/>
    </ligand>
</feature>
<feature type="binding site" evidence="5">
    <location>
        <begin position="162"/>
        <end position="163"/>
    </location>
    <ligand>
        <name>ATP</name>
        <dbReference type="ChEBI" id="CHEBI:30616"/>
    </ligand>
</feature>
<organism evidence="10 11">
    <name type="scientific">Candidatus Criblamydia sequanensis CRIB-18</name>
    <dbReference type="NCBI Taxonomy" id="1437425"/>
    <lineage>
        <taxon>Bacteria</taxon>
        <taxon>Pseudomonadati</taxon>
        <taxon>Chlamydiota</taxon>
        <taxon>Chlamydiia</taxon>
        <taxon>Parachlamydiales</taxon>
        <taxon>Candidatus Criblamydiaceae</taxon>
        <taxon>Candidatus Criblamydia</taxon>
    </lineage>
</organism>
<feature type="binding site" evidence="5">
    <location>
        <position position="176"/>
    </location>
    <ligand>
        <name>Zn(2+)</name>
        <dbReference type="ChEBI" id="CHEBI:29105"/>
        <note>structural</note>
    </ligand>
</feature>
<accession>A0A090CYC0</accession>
<dbReference type="GO" id="GO:0005524">
    <property type="term" value="F:ATP binding"/>
    <property type="evidence" value="ECO:0007669"/>
    <property type="project" value="UniProtKB-UniRule"/>
</dbReference>
<evidence type="ECO:0000256" key="8">
    <source>
        <dbReference type="SAM" id="SignalP"/>
    </source>
</evidence>
<dbReference type="Gene3D" id="3.40.50.300">
    <property type="entry name" value="P-loop containing nucleotide triphosphate hydrolases"/>
    <property type="match status" value="1"/>
</dbReference>
<dbReference type="Pfam" id="PF00406">
    <property type="entry name" value="ADK"/>
    <property type="match status" value="1"/>
</dbReference>
<evidence type="ECO:0000313" key="10">
    <source>
        <dbReference type="EMBL" id="CDR33286.1"/>
    </source>
</evidence>
<feature type="binding site" evidence="5">
    <location>
        <position position="186"/>
    </location>
    <ligand>
        <name>AMP</name>
        <dbReference type="ChEBI" id="CHEBI:456215"/>
    </ligand>
</feature>
<reference evidence="10" key="2">
    <citation type="submission" date="2014-09" db="EMBL/GenBank/DDBJ databases">
        <title>Criblamydia sequanensis harbors a mega-plasmid encoding arsenite resistance.</title>
        <authorList>
            <person name="Bertelli C."/>
            <person name="Goesmann A."/>
            <person name="Greub G."/>
        </authorList>
    </citation>
    <scope>NUCLEOTIDE SEQUENCE [LARGE SCALE GENOMIC DNA]</scope>
    <source>
        <strain evidence="10">CRIB-18</strain>
    </source>
</reference>
<dbReference type="InterPro" id="IPR033690">
    <property type="entry name" value="Adenylat_kinase_CS"/>
</dbReference>
<dbReference type="EC" id="2.7.4.3" evidence="5 7"/>
<evidence type="ECO:0000256" key="7">
    <source>
        <dbReference type="RuleBase" id="RU003331"/>
    </source>
</evidence>
<keyword evidence="4 5" id="KW-0418">Kinase</keyword>
<keyword evidence="3 5" id="KW-0547">Nucleotide-binding</keyword>
<feature type="binding site" evidence="5">
    <location>
        <begin position="86"/>
        <end position="88"/>
    </location>
    <ligand>
        <name>AMP</name>
        <dbReference type="ChEBI" id="CHEBI:456215"/>
    </ligand>
</feature>
<feature type="binding site" evidence="5">
    <location>
        <position position="197"/>
    </location>
    <ligand>
        <name>AMP</name>
        <dbReference type="ChEBI" id="CHEBI:456215"/>
    </ligand>
</feature>
<dbReference type="NCBIfam" id="NF001380">
    <property type="entry name" value="PRK00279.1-2"/>
    <property type="match status" value="1"/>
</dbReference>
<comment type="subunit">
    <text evidence="5 7">Monomer.</text>
</comment>
<dbReference type="EMBL" id="CCEJ010000003">
    <property type="protein sequence ID" value="CDR33286.1"/>
    <property type="molecule type" value="Genomic_DNA"/>
</dbReference>
<evidence type="ECO:0000256" key="6">
    <source>
        <dbReference type="RuleBase" id="RU003330"/>
    </source>
</evidence>
<keyword evidence="1 5" id="KW-0808">Transferase</keyword>
<comment type="similarity">
    <text evidence="5 6">Belongs to the adenylate kinase family.</text>
</comment>
<dbReference type="OrthoDB" id="9805030at2"/>
<dbReference type="PROSITE" id="PS00113">
    <property type="entry name" value="ADENYLATE_KINASE"/>
    <property type="match status" value="1"/>
</dbReference>
<dbReference type="PRINTS" id="PR00094">
    <property type="entry name" value="ADENYLTKNASE"/>
</dbReference>
<comment type="subcellular location">
    <subcellularLocation>
        <location evidence="5 7">Cytoplasm</location>
    </subcellularLocation>
</comment>
<dbReference type="InterPro" id="IPR000850">
    <property type="entry name" value="Adenylat/UMP-CMP_kin"/>
</dbReference>
<comment type="catalytic activity">
    <reaction evidence="5 7">
        <text>AMP + ATP = 2 ADP</text>
        <dbReference type="Rhea" id="RHEA:12973"/>
        <dbReference type="ChEBI" id="CHEBI:30616"/>
        <dbReference type="ChEBI" id="CHEBI:456215"/>
        <dbReference type="ChEBI" id="CHEBI:456216"/>
        <dbReference type="EC" id="2.7.4.3"/>
    </reaction>
</comment>
<keyword evidence="11" id="KW-1185">Reference proteome</keyword>
<dbReference type="AlphaFoldDB" id="A0A090CYC0"/>
<dbReference type="InterPro" id="IPR006259">
    <property type="entry name" value="Adenyl_kin_sub"/>
</dbReference>
<feature type="region of interest" description="NMP" evidence="5">
    <location>
        <begin position="59"/>
        <end position="88"/>
    </location>
</feature>
<keyword evidence="2 5" id="KW-0545">Nucleotide biosynthesis</keyword>
<comment type="caution">
    <text evidence="10">The sequence shown here is derived from an EMBL/GenBank/DDBJ whole genome shotgun (WGS) entry which is preliminary data.</text>
</comment>
<feature type="binding site" evidence="5">
    <location>
        <position position="225"/>
    </location>
    <ligand>
        <name>ATP</name>
        <dbReference type="ChEBI" id="CHEBI:30616"/>
    </ligand>
</feature>
<feature type="region of interest" description="LID" evidence="5">
    <location>
        <begin position="152"/>
        <end position="189"/>
    </location>
</feature>
<feature type="binding site" evidence="5">
    <location>
        <position position="121"/>
    </location>
    <ligand>
        <name>AMP</name>
        <dbReference type="ChEBI" id="CHEBI:456215"/>
    </ligand>
</feature>
<dbReference type="RefSeq" id="WP_079977949.1">
    <property type="nucleotide sequence ID" value="NZ_CCEJ010000003.1"/>
</dbReference>
<dbReference type="GO" id="GO:0004017">
    <property type="term" value="F:AMP kinase activity"/>
    <property type="evidence" value="ECO:0007669"/>
    <property type="project" value="UniProtKB-UniRule"/>
</dbReference>
<protein>
    <recommendedName>
        <fullName evidence="5 7">Adenylate kinase</fullName>
        <shortName evidence="5">AK</shortName>
        <ecNumber evidence="5 7">2.7.4.3</ecNumber>
    </recommendedName>
    <alternativeName>
        <fullName evidence="5">ATP-AMP transphosphorylase</fullName>
    </alternativeName>
    <alternativeName>
        <fullName evidence="5">ATP:AMP phosphotransferase</fullName>
    </alternativeName>
    <alternativeName>
        <fullName evidence="5">Adenylate monophosphate kinase</fullName>
    </alternativeName>
</protein>
<dbReference type="NCBIfam" id="TIGR01351">
    <property type="entry name" value="adk"/>
    <property type="match status" value="1"/>
</dbReference>
<comment type="function">
    <text evidence="5">Catalyzes the reversible transfer of the terminal phosphate group between ATP and AMP. Plays an important role in cellular energy homeostasis and in adenine nucleotide metabolism.</text>
</comment>
<keyword evidence="5 7" id="KW-0067">ATP-binding</keyword>
<dbReference type="STRING" id="1437425.CSEC_0449"/>
<dbReference type="InterPro" id="IPR007862">
    <property type="entry name" value="Adenylate_kinase_lid-dom"/>
</dbReference>
<proteinExistence type="inferred from homology"/>